<dbReference type="EMBL" id="CM000950">
    <property type="protein sequence ID" value="EFH30620.1"/>
    <property type="molecule type" value="Genomic_DNA"/>
</dbReference>
<evidence type="ECO:0000313" key="1">
    <source>
        <dbReference type="EMBL" id="EFH30620.1"/>
    </source>
</evidence>
<evidence type="ECO:0000313" key="2">
    <source>
        <dbReference type="Proteomes" id="UP000002805"/>
    </source>
</evidence>
<protein>
    <submittedName>
        <fullName evidence="1">Predicted protein</fullName>
    </submittedName>
</protein>
<dbReference type="AlphaFoldDB" id="D6X6W1"/>
<organism evidence="1 2">
    <name type="scientific">Streptomyces pristinaespiralis (strain ATCC 25486 / DSM 40338 / CBS 914.69 / JCM 4507 / KCC S-0507 / NBRC 13074 / NRRL 2958 / 5647)</name>
    <dbReference type="NCBI Taxonomy" id="457429"/>
    <lineage>
        <taxon>Bacteria</taxon>
        <taxon>Bacillati</taxon>
        <taxon>Actinomycetota</taxon>
        <taxon>Actinomycetes</taxon>
        <taxon>Kitasatosporales</taxon>
        <taxon>Streptomycetaceae</taxon>
        <taxon>Streptomyces</taxon>
    </lineage>
</organism>
<sequence length="50" mass="5197">MLYDGTSDRGGCACAAAGNGPAPGRSVADTARGYADTPAFPRFDEAIRYR</sequence>
<gene>
    <name evidence="1" type="ORF">SSDG_05830</name>
</gene>
<keyword evidence="2" id="KW-1185">Reference proteome</keyword>
<reference evidence="2" key="2">
    <citation type="submission" date="2009-10" db="EMBL/GenBank/DDBJ databases">
        <title>The genome sequence of Streptomyces pristinaespiralis strain ATCC 25486.</title>
        <authorList>
            <consortium name="The Broad Institute Genome Sequencing Platform"/>
            <consortium name="Broad Institute Microbial Sequencing Center"/>
            <person name="Fischbach M."/>
            <person name="Godfrey P."/>
            <person name="Ward D."/>
            <person name="Young S."/>
            <person name="Zeng Q."/>
            <person name="Koehrsen M."/>
            <person name="Alvarado L."/>
            <person name="Berlin A.M."/>
            <person name="Bochicchio J."/>
            <person name="Borenstein D."/>
            <person name="Chapman S.B."/>
            <person name="Chen Z."/>
            <person name="Engels R."/>
            <person name="Freedman E."/>
            <person name="Gellesch M."/>
            <person name="Goldberg J."/>
            <person name="Griggs A."/>
            <person name="Gujja S."/>
            <person name="Heilman E.R."/>
            <person name="Heiman D.I."/>
            <person name="Hepburn T.A."/>
            <person name="Howarth C."/>
            <person name="Jen D."/>
            <person name="Larson L."/>
            <person name="Lewis B."/>
            <person name="Mehta T."/>
            <person name="Park D."/>
            <person name="Pearson M."/>
            <person name="Richards J."/>
            <person name="Roberts A."/>
            <person name="Saif S."/>
            <person name="Shea T.D."/>
            <person name="Shenoy N."/>
            <person name="Sisk P."/>
            <person name="Stolte C."/>
            <person name="Sykes S.N."/>
            <person name="Thomson T."/>
            <person name="Walk T."/>
            <person name="White J."/>
            <person name="Yandava C."/>
            <person name="Straight P."/>
            <person name="Clardy J."/>
            <person name="Hung D."/>
            <person name="Kolter R."/>
            <person name="Mekalanos J."/>
            <person name="Walker S."/>
            <person name="Walsh C.T."/>
            <person name="Wieland-Brown L.C."/>
            <person name="Haas B."/>
            <person name="Nusbaum C."/>
            <person name="Birren B."/>
        </authorList>
    </citation>
    <scope>NUCLEOTIDE SEQUENCE [LARGE SCALE GENOMIC DNA]</scope>
    <source>
        <strain evidence="2">ATCC 25486 / DSM 40338 / CBS 914.69 / JCM 4507 / NBRC 13074 / NRRL 2958 / 5647</strain>
    </source>
</reference>
<dbReference type="HOGENOM" id="CLU_3123332_0_0_11"/>
<name>D6X6W1_STRE2</name>
<dbReference type="Proteomes" id="UP000002805">
    <property type="component" value="Chromosome"/>
</dbReference>
<accession>D6X6W1</accession>
<reference evidence="2" key="1">
    <citation type="submission" date="2008-02" db="EMBL/GenBank/DDBJ databases">
        <authorList>
            <consortium name="The Broad Institute Genome Sequencing Platform"/>
            <person name="Fischbach M."/>
            <person name="Ward D."/>
            <person name="Young S."/>
            <person name="Jaffe D."/>
            <person name="Gnerre S."/>
            <person name="Berlin A."/>
            <person name="Heiman D."/>
            <person name="Hepburn T."/>
            <person name="Sykes S."/>
            <person name="Alvarado L."/>
            <person name="Kodira C.D."/>
            <person name="Straight P."/>
            <person name="Clardy J."/>
            <person name="Hung D."/>
            <person name="Kolter R."/>
            <person name="Mekalanos J."/>
            <person name="Walker S."/>
            <person name="Walsh C.T."/>
            <person name="Lander E."/>
            <person name="Galagan J."/>
            <person name="Nusbaum C."/>
            <person name="Birren B."/>
        </authorList>
    </citation>
    <scope>NUCLEOTIDE SEQUENCE [LARGE SCALE GENOMIC DNA]</scope>
    <source>
        <strain evidence="2">ATCC 25486 / DSM 40338 / CBS 914.69 / JCM 4507 / NBRC 13074 / NRRL 2958 / 5647</strain>
    </source>
</reference>
<proteinExistence type="predicted"/>